<feature type="compositionally biased region" description="Polar residues" evidence="2">
    <location>
        <begin position="1585"/>
        <end position="1603"/>
    </location>
</feature>
<evidence type="ECO:0000313" key="4">
    <source>
        <dbReference type="Proteomes" id="UP000648187"/>
    </source>
</evidence>
<feature type="coiled-coil region" evidence="1">
    <location>
        <begin position="1288"/>
        <end position="1428"/>
    </location>
</feature>
<keyword evidence="4" id="KW-1185">Reference proteome</keyword>
<dbReference type="Proteomes" id="UP000648187">
    <property type="component" value="Unassembled WGS sequence"/>
</dbReference>
<feature type="coiled-coil region" evidence="1">
    <location>
        <begin position="647"/>
        <end position="982"/>
    </location>
</feature>
<organism evidence="3 4">
    <name type="scientific">Spodoptera exigua</name>
    <name type="common">Beet armyworm</name>
    <name type="synonym">Noctua fulgens</name>
    <dbReference type="NCBI Taxonomy" id="7107"/>
    <lineage>
        <taxon>Eukaryota</taxon>
        <taxon>Metazoa</taxon>
        <taxon>Ecdysozoa</taxon>
        <taxon>Arthropoda</taxon>
        <taxon>Hexapoda</taxon>
        <taxon>Insecta</taxon>
        <taxon>Pterygota</taxon>
        <taxon>Neoptera</taxon>
        <taxon>Endopterygota</taxon>
        <taxon>Lepidoptera</taxon>
        <taxon>Glossata</taxon>
        <taxon>Ditrysia</taxon>
        <taxon>Noctuoidea</taxon>
        <taxon>Noctuidae</taxon>
        <taxon>Amphipyrinae</taxon>
        <taxon>Spodoptera</taxon>
    </lineage>
</organism>
<accession>A0A835GIC1</accession>
<feature type="coiled-coil region" evidence="1">
    <location>
        <begin position="76"/>
        <end position="103"/>
    </location>
</feature>
<dbReference type="PANTHER" id="PTHR23159:SF31">
    <property type="entry name" value="CENTROSOME-ASSOCIATED PROTEIN CEP250 ISOFORM X1"/>
    <property type="match status" value="1"/>
</dbReference>
<dbReference type="PANTHER" id="PTHR23159">
    <property type="entry name" value="CENTROSOMAL PROTEIN 2"/>
    <property type="match status" value="1"/>
</dbReference>
<feature type="coiled-coil region" evidence="1">
    <location>
        <begin position="383"/>
        <end position="542"/>
    </location>
</feature>
<sequence length="2316" mass="268766">MSFITKRERVFNEYDLFDLPARNEGKLKAYASCTDARAWSHFCSDKSEHLVEAIKRNNETVRPKYVPTNVIVDTLMVAKNAEIARLKRKIEEFEQLLAAYDQLDLTCDQKCDIAHAHAAIRAANKELDDLCLDLDLSGFTEVSIKNSGTFNEMTHLFYGNTQHQMTPKTDSKGVQNNMMKCTCDAFTLSRDSRIDEMQETIITKDAKLNAMKNTIAVMENDVCEPYCIYAHIYTALEKIFATLCQNEKYRQYLKLLTTGKDILCLDIKGKILFKLLVLEKFCVALIAPCTRDFVDECDNKIDDCACYRVDVLSRVKPTFAVTASDSESPNLDSKRAQLVADIIQNDEMKEILSKETIKTDEDLIDNVRIIDDYNIERENLKRLKTLQENFDDLMSCYEKLKLDKALLEKRCERYEEIEREFESLKMQMREYDSLWNEKEHYRRRSVDLDSLKEQYLILSDETSDLETQLKAQSEINHIKRREMDSLRNENISLEKKLNEASIAFEKEKNVLLCKLKEAECRVMCQEQQIKTLSLQIDKILEQDHTKPLPRDSENHTLSLMDELQSCKEQVKNLRDALFCNEEEKQELQKHYQDQMELINKLKLEIEDWKSTYERTMQRNEYLEEYKESLLEETRLLKENLHENTSAVDNLMSVIKNKSQEINKLMQEMERKKDENRDLLGQLNDLRERFSSSLDRMEKEKLQALQSLQVTRQESKELLDKIKDYDETIHKKEDATKSLELQLQENKELQNMLIEKNRNLEKELTTRDNNNSLLLQEIQRLRELNQYAVNNINSLENENNQYQISLDLTQKESGELKNKMMYYENLSNQLQNLQETYDKLFTEKSQLENQLLESDELINSLQQSEESKANELSRLTEQLTAEKYAADEEIIEKKRHIENLLQNLDTLTLEKEHLLRRCKDADDLERELENLKVTYVELSHERSMLQNDFDNKTEEFNHLYNTLENKIEENRELIEQIKTLEANQAIILSDVKSAQDRFHVMEKKSDDLVNRLKFYENLEKEFEEMKKAHDDLKMERDNLEFKLKIQLDDLKIMQEENENLQNALIGTRTELIKQSTGSIEPYKDIMEEIETIREEKQNNQKKIRDLLDKLEDAENTISSLSEDVYERDSKIATLQNHLNELEEEITRLHASLDEVIDTGEQIKDFSFQKLDSMKNMEAHHSRATHNMKKELAKLQNENSLLSEQLSVTRVQYDEFSRDNFKIASQLKHLQNEREIIVTDIKQLELKTVGESALAPNKCDVEDILASLDRIRKSIDARFLKVQTSSQLLLSKADEAKKIVEREKQKIINEKEEAIISRQNMEKQLLELKTKLENQIADDKIVMMNQKLISDRKIKSSQDYISKLKDELDALQSLYKKSVEKISEQQEKLQNMTKDKDKLLEMVEEIKADLRKKSNEVAELQNQLDALMKKTHRNMETQTHEELSLAVNGTETSSGTKNKLDFMDNISLIETNKPHVDKDHTQLEMQVARPHLGNEVQVLAAAVEQPPFELIKSSYIDYKMKRLKLGNLEKQSITCFIDSDKEKTEQGKNNNFIDIYNRQSMHTNSSKGNDGLDNIIRSKIASHSLDKSTGYTTHESYGSESNAASKQRDSKINVVSTSENSTDKDLFVIYKDSESSYNNNNKAQSKGTWSGKGHSEIVVEAVTVLPKNNTNNIDPNNYGEKNSYIFQENEESIEDDSVRQKLEINLPRVGTESPSDIDKKSLDSYTLALYPSAKRLSDSDTKVNGEGAGSEEDAIKPGKRKTKASETGSRSKQKHSQNSKKRPSSSTPFDSESHHKLSRIGADVLLLKAEHDQKSSQAGRKDFGLEYIMDTVLGEVDPNAIKYYATKDLRKTRSDERFNVIKIREKTDSSPSRLSEFKMSSTEYKTISTNSKASDKSPKSFTERSIMAKLDRNDDYELKISSLTKALENIEKDYKKKIEAIKMQYDSNIKSIINEHNQGVKSIQGLHEETLQDIIKLHENEVENLRTMSIEAMRKAEKLEKENRALRTKAIDYGVSCIDVEPIRISSPETKKRKKCRETRMLTKTSVNAFNVTPKSRSNGPCTCSVDINVSDTIRNIFEQVDIEQRKMAEHTYLKYIANKILSGSIDVRIILNLLTNTLPNFCLFFIFIVGPFKLDGLQALDTQELSFLHLKVCRMWKTKLNKEEDLKKRIDSLESELMSKQRNTQQHIAELDRKVAEERRRLQEVREAVCRSSPIDARICSPEVTFHYAPPPNPEKESCGGCNQRASIEAGGRRSAGDLASELTNSLKPRRIRPENNKVTPTRADVDERRERKLYHDEPPTRLRRSHDRQGQRSSKK</sequence>
<comment type="caution">
    <text evidence="3">The sequence shown here is derived from an EMBL/GenBank/DDBJ whole genome shotgun (WGS) entry which is preliminary data.</text>
</comment>
<reference evidence="3" key="1">
    <citation type="submission" date="2020-08" db="EMBL/GenBank/DDBJ databases">
        <title>Spodoptera exigua strain:BAW_Kor-Di-RS1 Genome sequencing and assembly.</title>
        <authorList>
            <person name="Kim J."/>
            <person name="Nam H.Y."/>
            <person name="Kwon M."/>
            <person name="Choi J.H."/>
            <person name="Cho S.R."/>
            <person name="Kim G.-H."/>
        </authorList>
    </citation>
    <scope>NUCLEOTIDE SEQUENCE</scope>
    <source>
        <strain evidence="3">BAW_Kor-Di-RS1</strain>
        <tissue evidence="3">Whole-body</tissue>
    </source>
</reference>
<feature type="region of interest" description="Disordered" evidence="2">
    <location>
        <begin position="1735"/>
        <end position="1793"/>
    </location>
</feature>
<feature type="coiled-coil region" evidence="1">
    <location>
        <begin position="2162"/>
        <end position="2207"/>
    </location>
</feature>
<proteinExistence type="predicted"/>
<evidence type="ECO:0000313" key="3">
    <source>
        <dbReference type="EMBL" id="KAF9416978.1"/>
    </source>
</evidence>
<feature type="coiled-coil region" evidence="1">
    <location>
        <begin position="1911"/>
        <end position="1938"/>
    </location>
</feature>
<dbReference type="EMBL" id="JACKWZ010000080">
    <property type="protein sequence ID" value="KAF9416978.1"/>
    <property type="molecule type" value="Genomic_DNA"/>
</dbReference>
<protein>
    <submittedName>
        <fullName evidence="3">Uncharacterized protein</fullName>
    </submittedName>
</protein>
<feature type="coiled-coil region" evidence="1">
    <location>
        <begin position="1966"/>
        <end position="2007"/>
    </location>
</feature>
<feature type="region of interest" description="Disordered" evidence="2">
    <location>
        <begin position="1585"/>
        <end position="1615"/>
    </location>
</feature>
<keyword evidence="1" id="KW-0175">Coiled coil</keyword>
<feature type="coiled-coil region" evidence="1">
    <location>
        <begin position="570"/>
        <end position="618"/>
    </location>
</feature>
<feature type="compositionally biased region" description="Basic residues" evidence="2">
    <location>
        <begin position="1769"/>
        <end position="1781"/>
    </location>
</feature>
<feature type="compositionally biased region" description="Basic and acidic residues" evidence="2">
    <location>
        <begin position="2283"/>
        <end position="2300"/>
    </location>
</feature>
<feature type="coiled-coil region" evidence="1">
    <location>
        <begin position="1183"/>
        <end position="1245"/>
    </location>
</feature>
<gene>
    <name evidence="3" type="ORF">HW555_005806</name>
</gene>
<dbReference type="SUPFAM" id="SSF57997">
    <property type="entry name" value="Tropomyosin"/>
    <property type="match status" value="1"/>
</dbReference>
<evidence type="ECO:0000256" key="1">
    <source>
        <dbReference type="SAM" id="Coils"/>
    </source>
</evidence>
<dbReference type="Gene3D" id="1.10.287.1490">
    <property type="match status" value="1"/>
</dbReference>
<name>A0A835GIC1_SPOEX</name>
<feature type="region of interest" description="Disordered" evidence="2">
    <location>
        <begin position="2262"/>
        <end position="2316"/>
    </location>
</feature>
<evidence type="ECO:0000256" key="2">
    <source>
        <dbReference type="SAM" id="MobiDB-lite"/>
    </source>
</evidence>
<feature type="coiled-coil region" evidence="1">
    <location>
        <begin position="1014"/>
        <end position="1157"/>
    </location>
</feature>